<evidence type="ECO:0000313" key="3">
    <source>
        <dbReference type="Proteomes" id="UP000069771"/>
    </source>
</evidence>
<protein>
    <submittedName>
        <fullName evidence="2">Uncharacterized protein</fullName>
    </submittedName>
</protein>
<gene>
    <name evidence="2" type="ORF">AALO17_02460</name>
</gene>
<dbReference type="AlphaFoldDB" id="A0A140DRV3"/>
<dbReference type="KEGG" id="fro:AALO17_02460"/>
<organism evidence="2 3">
    <name type="scientific">Faecalibaculum rodentium</name>
    <dbReference type="NCBI Taxonomy" id="1702221"/>
    <lineage>
        <taxon>Bacteria</taxon>
        <taxon>Bacillati</taxon>
        <taxon>Bacillota</taxon>
        <taxon>Erysipelotrichia</taxon>
        <taxon>Erysipelotrichales</taxon>
        <taxon>Erysipelotrichaceae</taxon>
        <taxon>Faecalibaculum</taxon>
    </lineage>
</organism>
<name>A0A140DRV3_9FIRM</name>
<evidence type="ECO:0000313" key="2">
    <source>
        <dbReference type="EMBL" id="AMK53380.1"/>
    </source>
</evidence>
<dbReference type="EMBL" id="CP011391">
    <property type="protein sequence ID" value="AMK53380.1"/>
    <property type="molecule type" value="Genomic_DNA"/>
</dbReference>
<dbReference type="Proteomes" id="UP000069771">
    <property type="component" value="Chromosome"/>
</dbReference>
<accession>A0A140DRV3</accession>
<feature type="compositionally biased region" description="Basic and acidic residues" evidence="1">
    <location>
        <begin position="20"/>
        <end position="30"/>
    </location>
</feature>
<keyword evidence="3" id="KW-1185">Reference proteome</keyword>
<feature type="region of interest" description="Disordered" evidence="1">
    <location>
        <begin position="1"/>
        <end position="45"/>
    </location>
</feature>
<reference evidence="2 3" key="1">
    <citation type="journal article" date="2016" name="Gut Pathog.">
        <title>Whole genome sequencing of "Faecalibaculum rodentium" ALO17, isolated from C57BL/6J laboratory mouse feces.</title>
        <authorList>
            <person name="Lim S."/>
            <person name="Chang D.H."/>
            <person name="Ahn S."/>
            <person name="Kim B.C."/>
        </authorList>
    </citation>
    <scope>NUCLEOTIDE SEQUENCE [LARGE SCALE GENOMIC DNA]</scope>
    <source>
        <strain evidence="2 3">Alo17</strain>
    </source>
</reference>
<dbReference type="STRING" id="1702221.AALO17_02460"/>
<sequence length="45" mass="5163">MKRRGVDPRLLSMVGPVAGVREENKDREPMRNQPPSKTLRFSIVN</sequence>
<proteinExistence type="predicted"/>
<evidence type="ECO:0000256" key="1">
    <source>
        <dbReference type="SAM" id="MobiDB-lite"/>
    </source>
</evidence>